<proteinExistence type="predicted"/>
<reference evidence="2" key="1">
    <citation type="journal article" date="2020" name="New Phytol.">
        <title>Comparative genomics reveals dynamic genome evolution in host specialist ectomycorrhizal fungi.</title>
        <authorList>
            <person name="Lofgren L.A."/>
            <person name="Nguyen N.H."/>
            <person name="Vilgalys R."/>
            <person name="Ruytinx J."/>
            <person name="Liao H.L."/>
            <person name="Branco S."/>
            <person name="Kuo A."/>
            <person name="LaButti K."/>
            <person name="Lipzen A."/>
            <person name="Andreopoulos W."/>
            <person name="Pangilinan J."/>
            <person name="Riley R."/>
            <person name="Hundley H."/>
            <person name="Na H."/>
            <person name="Barry K."/>
            <person name="Grigoriev I.V."/>
            <person name="Stajich J.E."/>
            <person name="Kennedy P.G."/>
        </authorList>
    </citation>
    <scope>NUCLEOTIDE SEQUENCE</scope>
    <source>
        <strain evidence="2">FC203</strain>
    </source>
</reference>
<dbReference type="AlphaFoldDB" id="A0AAD4E8X6"/>
<accession>A0AAD4E8X6</accession>
<comment type="caution">
    <text evidence="2">The sequence shown here is derived from an EMBL/GenBank/DDBJ whole genome shotgun (WGS) entry which is preliminary data.</text>
</comment>
<sequence>MLTPACQAAKTLPQDTDSSESLPVPNGWIVPQRTRNVEQMLKEYTGLKGTLVLSEESGTSKVHFFVGQGLLRLELFVRGWMAPSRYQ</sequence>
<dbReference type="GeneID" id="64664604"/>
<protein>
    <submittedName>
        <fullName evidence="2">Uncharacterized protein</fullName>
    </submittedName>
</protein>
<dbReference type="EMBL" id="JABBWK010000026">
    <property type="protein sequence ID" value="KAG1900589.1"/>
    <property type="molecule type" value="Genomic_DNA"/>
</dbReference>
<feature type="region of interest" description="Disordered" evidence="1">
    <location>
        <begin position="1"/>
        <end position="27"/>
    </location>
</feature>
<keyword evidence="3" id="KW-1185">Reference proteome</keyword>
<dbReference type="RefSeq" id="XP_041226165.1">
    <property type="nucleotide sequence ID" value="XM_041370306.1"/>
</dbReference>
<organism evidence="2 3">
    <name type="scientific">Suillus fuscotomentosus</name>
    <dbReference type="NCBI Taxonomy" id="1912939"/>
    <lineage>
        <taxon>Eukaryota</taxon>
        <taxon>Fungi</taxon>
        <taxon>Dikarya</taxon>
        <taxon>Basidiomycota</taxon>
        <taxon>Agaricomycotina</taxon>
        <taxon>Agaricomycetes</taxon>
        <taxon>Agaricomycetidae</taxon>
        <taxon>Boletales</taxon>
        <taxon>Suillineae</taxon>
        <taxon>Suillaceae</taxon>
        <taxon>Suillus</taxon>
    </lineage>
</organism>
<name>A0AAD4E8X6_9AGAM</name>
<evidence type="ECO:0000256" key="1">
    <source>
        <dbReference type="SAM" id="MobiDB-lite"/>
    </source>
</evidence>
<evidence type="ECO:0000313" key="2">
    <source>
        <dbReference type="EMBL" id="KAG1900589.1"/>
    </source>
</evidence>
<dbReference type="Proteomes" id="UP001195769">
    <property type="component" value="Unassembled WGS sequence"/>
</dbReference>
<evidence type="ECO:0000313" key="3">
    <source>
        <dbReference type="Proteomes" id="UP001195769"/>
    </source>
</evidence>
<gene>
    <name evidence="2" type="ORF">F5891DRAFT_1278155</name>
</gene>